<comment type="caution">
    <text evidence="3">The sequence shown here is derived from an EMBL/GenBank/DDBJ whole genome shotgun (WGS) entry which is preliminary data.</text>
</comment>
<dbReference type="AlphaFoldDB" id="A0A316M545"/>
<dbReference type="NCBIfam" id="TIGR02331">
    <property type="entry name" value="rib_alpha"/>
    <property type="match status" value="2"/>
</dbReference>
<dbReference type="InterPro" id="IPR059115">
    <property type="entry name" value="Rib"/>
</dbReference>
<feature type="domain" description="Rib" evidence="2">
    <location>
        <begin position="25"/>
        <end position="102"/>
    </location>
</feature>
<dbReference type="Pfam" id="PF08428">
    <property type="entry name" value="Rib"/>
    <property type="match status" value="2"/>
</dbReference>
<proteinExistence type="predicted"/>
<feature type="region of interest" description="Disordered" evidence="1">
    <location>
        <begin position="27"/>
        <end position="70"/>
    </location>
</feature>
<organism evidence="3 4">
    <name type="scientific">Clostridium cadaveris</name>
    <dbReference type="NCBI Taxonomy" id="1529"/>
    <lineage>
        <taxon>Bacteria</taxon>
        <taxon>Bacillati</taxon>
        <taxon>Bacillota</taxon>
        <taxon>Clostridia</taxon>
        <taxon>Eubacteriales</taxon>
        <taxon>Clostridiaceae</taxon>
        <taxon>Clostridium</taxon>
    </lineage>
</organism>
<dbReference type="Proteomes" id="UP000246114">
    <property type="component" value="Unassembled WGS sequence"/>
</dbReference>
<name>A0A316M545_9CLOT</name>
<dbReference type="EMBL" id="QAMZ01000042">
    <property type="protein sequence ID" value="PWL53131.1"/>
    <property type="molecule type" value="Genomic_DNA"/>
</dbReference>
<protein>
    <recommendedName>
        <fullName evidence="2">Rib domain-containing protein</fullName>
    </recommendedName>
</protein>
<evidence type="ECO:0000256" key="1">
    <source>
        <dbReference type="SAM" id="MobiDB-lite"/>
    </source>
</evidence>
<evidence type="ECO:0000259" key="2">
    <source>
        <dbReference type="Pfam" id="PF08428"/>
    </source>
</evidence>
<sequence>MVVTYPDKSTEEVEVKVNVVDGRTDAEKYEPITAPEVLKPGEKPNLSDNVSNLDDLPDGTQVKDITPAGSVNLNKPGEYTGLLEITYPDGSKENVEVKIIVEKVTTDTNRPKTGDMVGDKLQVVALLCSAGILLVEFTQRQKKKKCNTK</sequence>
<accession>A0A316M545</accession>
<reference evidence="3 4" key="1">
    <citation type="submission" date="2018-03" db="EMBL/GenBank/DDBJ databases">
        <title>The uncultured portion of the human microbiome is neutrally assembled.</title>
        <authorList>
            <person name="Jeraldo P."/>
            <person name="Boardman L."/>
            <person name="White B.A."/>
            <person name="Nelson H."/>
            <person name="Goldenfeld N."/>
            <person name="Chia N."/>
        </authorList>
    </citation>
    <scope>NUCLEOTIDE SEQUENCE [LARGE SCALE GENOMIC DNA]</scope>
    <source>
        <strain evidence="3">CIM:MAG 903</strain>
    </source>
</reference>
<feature type="domain" description="Rib" evidence="2">
    <location>
        <begin position="1"/>
        <end position="21"/>
    </location>
</feature>
<gene>
    <name evidence="3" type="ORF">DBY38_08610</name>
</gene>
<evidence type="ECO:0000313" key="4">
    <source>
        <dbReference type="Proteomes" id="UP000246114"/>
    </source>
</evidence>
<evidence type="ECO:0000313" key="3">
    <source>
        <dbReference type="EMBL" id="PWL53131.1"/>
    </source>
</evidence>
<dbReference type="InterPro" id="IPR012706">
    <property type="entry name" value="Rib_alpha_Esp_rpt"/>
</dbReference>